<dbReference type="RefSeq" id="WP_087209738.1">
    <property type="nucleotide sequence ID" value="NZ_CP021431.1"/>
</dbReference>
<dbReference type="Gene3D" id="2.30.30.40">
    <property type="entry name" value="SH3 Domains"/>
    <property type="match status" value="1"/>
</dbReference>
<dbReference type="PROSITE" id="PS51935">
    <property type="entry name" value="NLPC_P60"/>
    <property type="match status" value="1"/>
</dbReference>
<organism evidence="6 7">
    <name type="scientific">Yoonia vestfoldensis</name>
    <dbReference type="NCBI Taxonomy" id="245188"/>
    <lineage>
        <taxon>Bacteria</taxon>
        <taxon>Pseudomonadati</taxon>
        <taxon>Pseudomonadota</taxon>
        <taxon>Alphaproteobacteria</taxon>
        <taxon>Rhodobacterales</taxon>
        <taxon>Paracoccaceae</taxon>
        <taxon>Yoonia</taxon>
    </lineage>
</organism>
<dbReference type="InterPro" id="IPR000064">
    <property type="entry name" value="NLP_P60_dom"/>
</dbReference>
<dbReference type="GO" id="GO:0008234">
    <property type="term" value="F:cysteine-type peptidase activity"/>
    <property type="evidence" value="ECO:0007669"/>
    <property type="project" value="UniProtKB-KW"/>
</dbReference>
<evidence type="ECO:0000256" key="4">
    <source>
        <dbReference type="ARBA" id="ARBA00022807"/>
    </source>
</evidence>
<dbReference type="AlphaFoldDB" id="A0A1Y0EF04"/>
<comment type="similarity">
    <text evidence="1">Belongs to the peptidase C40 family.</text>
</comment>
<dbReference type="GO" id="GO:0006508">
    <property type="term" value="P:proteolysis"/>
    <property type="evidence" value="ECO:0007669"/>
    <property type="project" value="UniProtKB-KW"/>
</dbReference>
<proteinExistence type="inferred from homology"/>
<dbReference type="Pfam" id="PF00877">
    <property type="entry name" value="NLPC_P60"/>
    <property type="match status" value="1"/>
</dbReference>
<keyword evidence="7" id="KW-1185">Reference proteome</keyword>
<dbReference type="SUPFAM" id="SSF54001">
    <property type="entry name" value="Cysteine proteinases"/>
    <property type="match status" value="1"/>
</dbReference>
<dbReference type="EC" id="3.4.22.-" evidence="6"/>
<keyword evidence="3 6" id="KW-0378">Hydrolase</keyword>
<gene>
    <name evidence="6" type="ORF">LOKVESSMR4R_02892</name>
</gene>
<keyword evidence="2" id="KW-0645">Protease</keyword>
<feature type="domain" description="NlpC/P60" evidence="5">
    <location>
        <begin position="150"/>
        <end position="271"/>
    </location>
</feature>
<keyword evidence="4" id="KW-0788">Thiol protease</keyword>
<dbReference type="EMBL" id="CP021431">
    <property type="protein sequence ID" value="ARU02183.1"/>
    <property type="molecule type" value="Genomic_DNA"/>
</dbReference>
<evidence type="ECO:0000256" key="1">
    <source>
        <dbReference type="ARBA" id="ARBA00007074"/>
    </source>
</evidence>
<evidence type="ECO:0000313" key="7">
    <source>
        <dbReference type="Proteomes" id="UP000195273"/>
    </source>
</evidence>
<evidence type="ECO:0000259" key="5">
    <source>
        <dbReference type="PROSITE" id="PS51935"/>
    </source>
</evidence>
<dbReference type="Pfam" id="PF18348">
    <property type="entry name" value="SH3_16"/>
    <property type="match status" value="1"/>
</dbReference>
<reference evidence="6 7" key="1">
    <citation type="submission" date="2017-05" db="EMBL/GenBank/DDBJ databases">
        <title>Genome Sequence of Loktanella vestfoldensis Strain SMR4r Isolated from a Culture of the Diatom Skeletonema marinoi.</title>
        <authorList>
            <person name="Topel M."/>
            <person name="Pinder M.I.M."/>
            <person name="Johansson O.N."/>
            <person name="Kourtchenko O."/>
            <person name="Godhe A."/>
            <person name="Clarke A.K."/>
        </authorList>
    </citation>
    <scope>NUCLEOTIDE SEQUENCE [LARGE SCALE GENOMIC DNA]</scope>
    <source>
        <strain evidence="6 7">SMR4r</strain>
    </source>
</reference>
<dbReference type="Proteomes" id="UP000195273">
    <property type="component" value="Chromosome"/>
</dbReference>
<dbReference type="Gene3D" id="3.90.1720.10">
    <property type="entry name" value="endopeptidase domain like (from Nostoc punctiforme)"/>
    <property type="match status" value="1"/>
</dbReference>
<dbReference type="InterPro" id="IPR038765">
    <property type="entry name" value="Papain-like_cys_pep_sf"/>
</dbReference>
<dbReference type="OrthoDB" id="9813368at2"/>
<dbReference type="InterPro" id="IPR051794">
    <property type="entry name" value="PG_Endopeptidase_C40"/>
</dbReference>
<name>A0A1Y0EF04_9RHOB</name>
<protein>
    <submittedName>
        <fullName evidence="6">Dipeptidyl-peptidase 6</fullName>
        <ecNumber evidence="6">3.4.22.-</ecNumber>
    </submittedName>
</protein>
<dbReference type="PANTHER" id="PTHR47359:SF3">
    <property type="entry name" value="NLP_P60 DOMAIN-CONTAINING PROTEIN-RELATED"/>
    <property type="match status" value="1"/>
</dbReference>
<dbReference type="KEGG" id="lvs:LOKVESSMR4R_02892"/>
<evidence type="ECO:0000256" key="2">
    <source>
        <dbReference type="ARBA" id="ARBA00022670"/>
    </source>
</evidence>
<accession>A0A1Y0EF04</accession>
<dbReference type="InterPro" id="IPR041382">
    <property type="entry name" value="SH3_16"/>
</dbReference>
<evidence type="ECO:0000256" key="3">
    <source>
        <dbReference type="ARBA" id="ARBA00022801"/>
    </source>
</evidence>
<sequence length="271" mass="28682">MTDRRLTPANGRVAALHLAGQVTADRYLAGQPMMLIRPFSDLCAAPAGARDRQLLLGAVVTVFEDRGGWSFVQAVDGYVGYVASDRLGPVQQVTHSVGTAATHAYLTEDMKSPDVMALPFGARVSVLDERAKFFETTVGYVPKKHLRPLDRPFTDPATVAQLHFGVPYLWGGNSTRGIDCSGLVAAALGACAVACPADSDLQCAGLGADFGGAAQRGDLIFWRGHVAMMVDAATLIHANAHHMATAYEPLEAATLRIAAQGGGPITARRRI</sequence>
<dbReference type="PANTHER" id="PTHR47359">
    <property type="entry name" value="PEPTIDOGLYCAN DL-ENDOPEPTIDASE CWLO"/>
    <property type="match status" value="1"/>
</dbReference>
<evidence type="ECO:0000313" key="6">
    <source>
        <dbReference type="EMBL" id="ARU02183.1"/>
    </source>
</evidence>
<dbReference type="STRING" id="1122181.GCA_000382265_00260"/>